<comment type="caution">
    <text evidence="1">The sequence shown here is derived from an EMBL/GenBank/DDBJ whole genome shotgun (WGS) entry which is preliminary data.</text>
</comment>
<keyword evidence="2" id="KW-1185">Reference proteome</keyword>
<gene>
    <name evidence="1" type="ORF">PMAYCL1PPCAC_20493</name>
</gene>
<accession>A0AAN5CT40</accession>
<name>A0AAN5CT40_9BILA</name>
<feature type="non-terminal residue" evidence="1">
    <location>
        <position position="71"/>
    </location>
</feature>
<sequence>LEERIVGHQIVDVAVNPGTRGDRVTSYCHIPRRNSRNVYLQDVSPPLYLEHAGASVWHLRLVGHFRKSLSA</sequence>
<feature type="non-terminal residue" evidence="1">
    <location>
        <position position="1"/>
    </location>
</feature>
<dbReference type="Proteomes" id="UP001328107">
    <property type="component" value="Unassembled WGS sequence"/>
</dbReference>
<reference evidence="2" key="1">
    <citation type="submission" date="2022-10" db="EMBL/GenBank/DDBJ databases">
        <title>Genome assembly of Pristionchus species.</title>
        <authorList>
            <person name="Yoshida K."/>
            <person name="Sommer R.J."/>
        </authorList>
    </citation>
    <scope>NUCLEOTIDE SEQUENCE [LARGE SCALE GENOMIC DNA]</scope>
    <source>
        <strain evidence="2">RS5460</strain>
    </source>
</reference>
<proteinExistence type="predicted"/>
<organism evidence="1 2">
    <name type="scientific">Pristionchus mayeri</name>
    <dbReference type="NCBI Taxonomy" id="1317129"/>
    <lineage>
        <taxon>Eukaryota</taxon>
        <taxon>Metazoa</taxon>
        <taxon>Ecdysozoa</taxon>
        <taxon>Nematoda</taxon>
        <taxon>Chromadorea</taxon>
        <taxon>Rhabditida</taxon>
        <taxon>Rhabditina</taxon>
        <taxon>Diplogasteromorpha</taxon>
        <taxon>Diplogasteroidea</taxon>
        <taxon>Neodiplogasteridae</taxon>
        <taxon>Pristionchus</taxon>
    </lineage>
</organism>
<evidence type="ECO:0000313" key="2">
    <source>
        <dbReference type="Proteomes" id="UP001328107"/>
    </source>
</evidence>
<dbReference type="AlphaFoldDB" id="A0AAN5CT40"/>
<evidence type="ECO:0000313" key="1">
    <source>
        <dbReference type="EMBL" id="GMR50298.1"/>
    </source>
</evidence>
<protein>
    <submittedName>
        <fullName evidence="1">Uncharacterized protein</fullName>
    </submittedName>
</protein>
<dbReference type="EMBL" id="BTRK01000004">
    <property type="protein sequence ID" value="GMR50298.1"/>
    <property type="molecule type" value="Genomic_DNA"/>
</dbReference>